<comment type="similarity">
    <text evidence="2">Belongs to the bacterial solute-binding protein 2 family.</text>
</comment>
<evidence type="ECO:0000256" key="1">
    <source>
        <dbReference type="ARBA" id="ARBA00004196"/>
    </source>
</evidence>
<feature type="signal peptide" evidence="4">
    <location>
        <begin position="1"/>
        <end position="26"/>
    </location>
</feature>
<dbReference type="Pfam" id="PF13407">
    <property type="entry name" value="Peripla_BP_4"/>
    <property type="match status" value="1"/>
</dbReference>
<name>A0A5C4JU93_9HYPH</name>
<dbReference type="RefSeq" id="WP_138747012.1">
    <property type="nucleotide sequence ID" value="NZ_VCLB01000002.1"/>
</dbReference>
<dbReference type="GO" id="GO:0030246">
    <property type="term" value="F:carbohydrate binding"/>
    <property type="evidence" value="ECO:0007669"/>
    <property type="project" value="UniProtKB-ARBA"/>
</dbReference>
<dbReference type="Proteomes" id="UP000307874">
    <property type="component" value="Unassembled WGS sequence"/>
</dbReference>
<proteinExistence type="inferred from homology"/>
<dbReference type="PANTHER" id="PTHR46847:SF1">
    <property type="entry name" value="D-ALLOSE-BINDING PERIPLASMIC PROTEIN-RELATED"/>
    <property type="match status" value="1"/>
</dbReference>
<dbReference type="SUPFAM" id="SSF53822">
    <property type="entry name" value="Periplasmic binding protein-like I"/>
    <property type="match status" value="1"/>
</dbReference>
<organism evidence="6 7">
    <name type="scientific">Martelella lutilitoris</name>
    <dbReference type="NCBI Taxonomy" id="2583532"/>
    <lineage>
        <taxon>Bacteria</taxon>
        <taxon>Pseudomonadati</taxon>
        <taxon>Pseudomonadota</taxon>
        <taxon>Alphaproteobacteria</taxon>
        <taxon>Hyphomicrobiales</taxon>
        <taxon>Aurantimonadaceae</taxon>
        <taxon>Martelella</taxon>
    </lineage>
</organism>
<protein>
    <submittedName>
        <fullName evidence="6">Substrate-binding domain-containing protein</fullName>
    </submittedName>
</protein>
<dbReference type="GO" id="GO:0030313">
    <property type="term" value="C:cell envelope"/>
    <property type="evidence" value="ECO:0007669"/>
    <property type="project" value="UniProtKB-SubCell"/>
</dbReference>
<evidence type="ECO:0000256" key="3">
    <source>
        <dbReference type="ARBA" id="ARBA00022729"/>
    </source>
</evidence>
<comment type="caution">
    <text evidence="6">The sequence shown here is derived from an EMBL/GenBank/DDBJ whole genome shotgun (WGS) entry which is preliminary data.</text>
</comment>
<evidence type="ECO:0000313" key="6">
    <source>
        <dbReference type="EMBL" id="TNB48975.1"/>
    </source>
</evidence>
<keyword evidence="7" id="KW-1185">Reference proteome</keyword>
<accession>A0A5C4JU93</accession>
<dbReference type="InterPro" id="IPR025997">
    <property type="entry name" value="SBP_2_dom"/>
</dbReference>
<dbReference type="Gene3D" id="3.40.50.2300">
    <property type="match status" value="2"/>
</dbReference>
<dbReference type="InterPro" id="IPR028082">
    <property type="entry name" value="Peripla_BP_I"/>
</dbReference>
<evidence type="ECO:0000256" key="2">
    <source>
        <dbReference type="ARBA" id="ARBA00007639"/>
    </source>
</evidence>
<dbReference type="EMBL" id="VCLB01000002">
    <property type="protein sequence ID" value="TNB48975.1"/>
    <property type="molecule type" value="Genomic_DNA"/>
</dbReference>
<keyword evidence="3 4" id="KW-0732">Signal</keyword>
<dbReference type="AlphaFoldDB" id="A0A5C4JU93"/>
<evidence type="ECO:0000259" key="5">
    <source>
        <dbReference type="Pfam" id="PF13407"/>
    </source>
</evidence>
<feature type="chain" id="PRO_5023000471" evidence="4">
    <location>
        <begin position="27"/>
        <end position="320"/>
    </location>
</feature>
<dbReference type="PANTHER" id="PTHR46847">
    <property type="entry name" value="D-ALLOSE-BINDING PERIPLASMIC PROTEIN-RELATED"/>
    <property type="match status" value="1"/>
</dbReference>
<evidence type="ECO:0000313" key="7">
    <source>
        <dbReference type="Proteomes" id="UP000307874"/>
    </source>
</evidence>
<gene>
    <name evidence="6" type="ORF">FF124_02970</name>
</gene>
<feature type="domain" description="Periplasmic binding protein" evidence="5">
    <location>
        <begin position="36"/>
        <end position="295"/>
    </location>
</feature>
<sequence>MRFTVRLTLAATTAIAGLALAGAASAESYKIGITQNNVGVDSYQTTYEQAFINAADANPDVETVVLDAGGDVARQIAQVEDLIQQKVDAIIIWPTNGEAVIPAVRKAHKAGIPVIVTNSNIAEPGFDFVASFSGPDNITQGARSAEIMCDKFKDMGIADEAKIVQISGQPGYTTAIERAKGFEDRLPEVCPNVDLVETQPGDWNREKSQKVMEAFLVKYDDIDGVYAGDDNMGVGALNAAKAAGRDGIIFVGATNFSVGYEAMENGDYWGSIYQSPVDDAEAALQTAIDVLDGKDVPFLNYFDTPKITQDNMDQFTKPVF</sequence>
<dbReference type="CDD" id="cd01536">
    <property type="entry name" value="PBP1_ABC_sugar_binding-like"/>
    <property type="match status" value="1"/>
</dbReference>
<comment type="subcellular location">
    <subcellularLocation>
        <location evidence="1">Cell envelope</location>
    </subcellularLocation>
</comment>
<evidence type="ECO:0000256" key="4">
    <source>
        <dbReference type="SAM" id="SignalP"/>
    </source>
</evidence>
<reference evidence="6 7" key="1">
    <citation type="submission" date="2019-06" db="EMBL/GenBank/DDBJ databases">
        <title>Martelella lutilitoris sp. nov., isolated from a tidal mudflat.</title>
        <authorList>
            <person name="Kim Y.-J."/>
        </authorList>
    </citation>
    <scope>NUCLEOTIDE SEQUENCE [LARGE SCALE GENOMIC DNA]</scope>
    <source>
        <strain evidence="6 7">GH2-6</strain>
    </source>
</reference>
<dbReference type="OrthoDB" id="3837830at2"/>